<evidence type="ECO:0000313" key="3">
    <source>
        <dbReference type="EMBL" id="MBU5485273.1"/>
    </source>
</evidence>
<feature type="modified residue" description="4-aspartylphosphate" evidence="1">
    <location>
        <position position="54"/>
    </location>
</feature>
<name>A0ABS6EJ85_9CLOT</name>
<dbReference type="Proteomes" id="UP000726170">
    <property type="component" value="Unassembled WGS sequence"/>
</dbReference>
<evidence type="ECO:0000256" key="1">
    <source>
        <dbReference type="PROSITE-ProRule" id="PRU00169"/>
    </source>
</evidence>
<dbReference type="PANTHER" id="PTHR43228">
    <property type="entry name" value="TWO-COMPONENT RESPONSE REGULATOR"/>
    <property type="match status" value="1"/>
</dbReference>
<reference evidence="3 4" key="1">
    <citation type="submission" date="2021-06" db="EMBL/GenBank/DDBJ databases">
        <authorList>
            <person name="Sun Q."/>
            <person name="Li D."/>
        </authorList>
    </citation>
    <scope>NUCLEOTIDE SEQUENCE [LARGE SCALE GENOMIC DNA]</scope>
    <source>
        <strain evidence="3 4">MSJ-11</strain>
    </source>
</reference>
<gene>
    <name evidence="3" type="ORF">KQI86_13095</name>
</gene>
<accession>A0ABS6EJ85</accession>
<keyword evidence="1" id="KW-0597">Phosphoprotein</keyword>
<dbReference type="EMBL" id="JAHLQF010000003">
    <property type="protein sequence ID" value="MBU5485273.1"/>
    <property type="molecule type" value="Genomic_DNA"/>
</dbReference>
<dbReference type="InterPro" id="IPR052048">
    <property type="entry name" value="ST_Response_Regulator"/>
</dbReference>
<proteinExistence type="predicted"/>
<evidence type="ECO:0000313" key="4">
    <source>
        <dbReference type="Proteomes" id="UP000726170"/>
    </source>
</evidence>
<dbReference type="RefSeq" id="WP_216439827.1">
    <property type="nucleotide sequence ID" value="NZ_JAHLQF010000003.1"/>
</dbReference>
<evidence type="ECO:0000259" key="2">
    <source>
        <dbReference type="PROSITE" id="PS50110"/>
    </source>
</evidence>
<dbReference type="PROSITE" id="PS50110">
    <property type="entry name" value="RESPONSE_REGULATORY"/>
    <property type="match status" value="1"/>
</dbReference>
<dbReference type="InterPro" id="IPR001789">
    <property type="entry name" value="Sig_transdc_resp-reg_receiver"/>
</dbReference>
<comment type="caution">
    <text evidence="3">The sequence shown here is derived from an EMBL/GenBank/DDBJ whole genome shotgun (WGS) entry which is preliminary data.</text>
</comment>
<protein>
    <submittedName>
        <fullName evidence="3">Response regulator</fullName>
    </submittedName>
</protein>
<organism evidence="3 4">
    <name type="scientific">Clostridium mobile</name>
    <dbReference type="NCBI Taxonomy" id="2841512"/>
    <lineage>
        <taxon>Bacteria</taxon>
        <taxon>Bacillati</taxon>
        <taxon>Bacillota</taxon>
        <taxon>Clostridia</taxon>
        <taxon>Eubacteriales</taxon>
        <taxon>Clostridiaceae</taxon>
        <taxon>Clostridium</taxon>
    </lineage>
</organism>
<sequence length="143" mass="16039">MIKRIVIAEDEPITRMDISETLMEAGYEVVGIASNGLSAVEIARKTNPDLIVMDINMPVLNGLEASKMIIEEAITNCIIIITEQNIEEFIDVADEIGIMGYVEKPINEKKLLSTIETAIFESKKMKSNRKYINNINTKIAMDF</sequence>
<feature type="domain" description="Response regulatory" evidence="2">
    <location>
        <begin position="4"/>
        <end position="119"/>
    </location>
</feature>
<keyword evidence="4" id="KW-1185">Reference proteome</keyword>
<dbReference type="Pfam" id="PF00072">
    <property type="entry name" value="Response_reg"/>
    <property type="match status" value="1"/>
</dbReference>
<dbReference type="SMART" id="SM00448">
    <property type="entry name" value="REC"/>
    <property type="match status" value="1"/>
</dbReference>
<dbReference type="PANTHER" id="PTHR43228:SF1">
    <property type="entry name" value="TWO-COMPONENT RESPONSE REGULATOR ARR22"/>
    <property type="match status" value="1"/>
</dbReference>